<dbReference type="STRING" id="1969733.B5V00_13685"/>
<name>A0A1X0XXC5_9BACT</name>
<keyword evidence="3" id="KW-1185">Reference proteome</keyword>
<accession>A0A1X0XXC5</accession>
<keyword evidence="1" id="KW-0732">Signal</keyword>
<evidence type="ECO:0000313" key="2">
    <source>
        <dbReference type="EMBL" id="ORJ57496.1"/>
    </source>
</evidence>
<evidence type="ECO:0000256" key="1">
    <source>
        <dbReference type="SAM" id="SignalP"/>
    </source>
</evidence>
<dbReference type="OrthoDB" id="7448867at2"/>
<organism evidence="2 3">
    <name type="scientific">Geothermobacter hydrogeniphilus</name>
    <dbReference type="NCBI Taxonomy" id="1969733"/>
    <lineage>
        <taxon>Bacteria</taxon>
        <taxon>Pseudomonadati</taxon>
        <taxon>Thermodesulfobacteriota</taxon>
        <taxon>Desulfuromonadia</taxon>
        <taxon>Desulfuromonadales</taxon>
        <taxon>Geothermobacteraceae</taxon>
        <taxon>Geothermobacter</taxon>
    </lineage>
</organism>
<evidence type="ECO:0000313" key="3">
    <source>
        <dbReference type="Proteomes" id="UP000193136"/>
    </source>
</evidence>
<comment type="caution">
    <text evidence="2">The sequence shown here is derived from an EMBL/GenBank/DDBJ whole genome shotgun (WGS) entry which is preliminary data.</text>
</comment>
<proteinExistence type="predicted"/>
<evidence type="ECO:0008006" key="4">
    <source>
        <dbReference type="Google" id="ProtNLM"/>
    </source>
</evidence>
<dbReference type="Pfam" id="PF09676">
    <property type="entry name" value="TraV"/>
    <property type="match status" value="1"/>
</dbReference>
<reference evidence="2 3" key="1">
    <citation type="submission" date="2017-03" db="EMBL/GenBank/DDBJ databases">
        <title>Genome sequence of Geothermobacter sp. EPR-M, Deep-Sea Iron Reducer.</title>
        <authorList>
            <person name="Tully B."/>
            <person name="Savalia P."/>
            <person name="Abuyen K."/>
            <person name="Baughan C."/>
            <person name="Romero E."/>
            <person name="Ronkowski C."/>
            <person name="Torres B."/>
            <person name="Tremblay J."/>
            <person name="Trujillo A."/>
            <person name="Tyler M."/>
            <person name="Perez-Rodriguez I."/>
            <person name="Amend J."/>
        </authorList>
    </citation>
    <scope>NUCLEOTIDE SEQUENCE [LARGE SCALE GENOMIC DNA]</scope>
    <source>
        <strain evidence="2 3">EPR-M</strain>
    </source>
</reference>
<dbReference type="RefSeq" id="WP_085011377.1">
    <property type="nucleotide sequence ID" value="NZ_NAAD01000019.1"/>
</dbReference>
<protein>
    <recommendedName>
        <fullName evidence="4">Conjugal transfer pilus assembly protein TraV</fullName>
    </recommendedName>
</protein>
<feature type="chain" id="PRO_5012213722" description="Conjugal transfer pilus assembly protein TraV" evidence="1">
    <location>
        <begin position="21"/>
        <end position="128"/>
    </location>
</feature>
<dbReference type="EMBL" id="NAAD01000019">
    <property type="protein sequence ID" value="ORJ57496.1"/>
    <property type="molecule type" value="Genomic_DNA"/>
</dbReference>
<gene>
    <name evidence="2" type="ORF">B5V00_13685</name>
</gene>
<dbReference type="AlphaFoldDB" id="A0A1X0XXC5"/>
<dbReference type="Proteomes" id="UP000193136">
    <property type="component" value="Unassembled WGS sequence"/>
</dbReference>
<feature type="signal peptide" evidence="1">
    <location>
        <begin position="1"/>
        <end position="20"/>
    </location>
</feature>
<sequence>MKKLLILIPLALALSGCSVLNPYEENFRCPGGDSGKCIDVTGAYEEARNPAGKTASASSSDYEEALYGRVRDLLQAPSTPVVVPPRVMRVLMLPYEGEDNELYMLRYAYIFVDRPRWVLTDPLSRGRK</sequence>
<dbReference type="PROSITE" id="PS51257">
    <property type="entry name" value="PROKAR_LIPOPROTEIN"/>
    <property type="match status" value="1"/>
</dbReference>
<dbReference type="InterPro" id="IPR014118">
    <property type="entry name" value="T4SS_TraV"/>
</dbReference>